<dbReference type="PANTHER" id="PTHR10015:SF427">
    <property type="entry name" value="HEAT SHOCK FACTOR PROTEIN"/>
    <property type="match status" value="1"/>
</dbReference>
<dbReference type="SMART" id="SM00415">
    <property type="entry name" value="HSF"/>
    <property type="match status" value="1"/>
</dbReference>
<evidence type="ECO:0000256" key="10">
    <source>
        <dbReference type="SAM" id="Coils"/>
    </source>
</evidence>
<dbReference type="EMBL" id="SDAM02001843">
    <property type="protein sequence ID" value="KAH6821822.1"/>
    <property type="molecule type" value="Genomic_DNA"/>
</dbReference>
<organism evidence="13 14">
    <name type="scientific">Perilla frutescens var. hirtella</name>
    <name type="common">Perilla citriodora</name>
    <name type="synonym">Perilla setoyensis</name>
    <dbReference type="NCBI Taxonomy" id="608512"/>
    <lineage>
        <taxon>Eukaryota</taxon>
        <taxon>Viridiplantae</taxon>
        <taxon>Streptophyta</taxon>
        <taxon>Embryophyta</taxon>
        <taxon>Tracheophyta</taxon>
        <taxon>Spermatophyta</taxon>
        <taxon>Magnoliopsida</taxon>
        <taxon>eudicotyledons</taxon>
        <taxon>Gunneridae</taxon>
        <taxon>Pentapetalae</taxon>
        <taxon>asterids</taxon>
        <taxon>lamiids</taxon>
        <taxon>Lamiales</taxon>
        <taxon>Lamiaceae</taxon>
        <taxon>Nepetoideae</taxon>
        <taxon>Elsholtzieae</taxon>
        <taxon>Perilla</taxon>
    </lineage>
</organism>
<keyword evidence="8" id="KW-0539">Nucleus</keyword>
<evidence type="ECO:0000256" key="6">
    <source>
        <dbReference type="ARBA" id="ARBA00023125"/>
    </source>
</evidence>
<accession>A0AAD4IUJ2</accession>
<comment type="caution">
    <text evidence="13">The sequence shown here is derived from an EMBL/GenBank/DDBJ whole genome shotgun (WGS) entry which is preliminary data.</text>
</comment>
<evidence type="ECO:0000256" key="9">
    <source>
        <dbReference type="RuleBase" id="RU004020"/>
    </source>
</evidence>
<keyword evidence="4" id="KW-0805">Transcription regulation</keyword>
<feature type="region of interest" description="Disordered" evidence="11">
    <location>
        <begin position="17"/>
        <end position="36"/>
    </location>
</feature>
<sequence length="239" mass="27454">MAAIQHPVIVVLDSDSDNDATAVTGGGDSRESENDGVITEIGSSSSSLVAEMKIVPFVKKLYEMIEVKDEAKTKSLVRWSSTGTSFIVTNPHLFAAHVLPIYFKYKHLHNFVRQLNRYGFKRIKSEQWEYCHEYFQKGKLHLMKYIKNKRQPTSMAKMKKNPTTSTVDYRQMKVEIMTLKKKLQGLEEKLASLNGDTSPKKEVHDVQANPDFDVHVHGLRHSKRSLHEPPWHGDYVKHY</sequence>
<evidence type="ECO:0000256" key="5">
    <source>
        <dbReference type="ARBA" id="ARBA00023016"/>
    </source>
</evidence>
<protein>
    <recommendedName>
        <fullName evidence="12">HSF-type DNA-binding domain-containing protein</fullName>
    </recommendedName>
</protein>
<evidence type="ECO:0000256" key="4">
    <source>
        <dbReference type="ARBA" id="ARBA00023015"/>
    </source>
</evidence>
<evidence type="ECO:0000256" key="7">
    <source>
        <dbReference type="ARBA" id="ARBA00023163"/>
    </source>
</evidence>
<evidence type="ECO:0000259" key="12">
    <source>
        <dbReference type="SMART" id="SM00415"/>
    </source>
</evidence>
<keyword evidence="5" id="KW-0346">Stress response</keyword>
<comment type="subcellular location">
    <subcellularLocation>
        <location evidence="1">Nucleus</location>
    </subcellularLocation>
</comment>
<dbReference type="InterPro" id="IPR036388">
    <property type="entry name" value="WH-like_DNA-bd_sf"/>
</dbReference>
<evidence type="ECO:0000256" key="11">
    <source>
        <dbReference type="SAM" id="MobiDB-lite"/>
    </source>
</evidence>
<evidence type="ECO:0000313" key="13">
    <source>
        <dbReference type="EMBL" id="KAH6821822.1"/>
    </source>
</evidence>
<dbReference type="InterPro" id="IPR000232">
    <property type="entry name" value="HSF_DNA-bd"/>
</dbReference>
<gene>
    <name evidence="13" type="ORF">C2S53_008427</name>
</gene>
<comment type="similarity">
    <text evidence="9">Belongs to the HSF family.</text>
</comment>
<evidence type="ECO:0000313" key="14">
    <source>
        <dbReference type="Proteomes" id="UP001190926"/>
    </source>
</evidence>
<dbReference type="PANTHER" id="PTHR10015">
    <property type="entry name" value="HEAT SHOCK TRANSCRIPTION FACTOR"/>
    <property type="match status" value="1"/>
</dbReference>
<dbReference type="Proteomes" id="UP001190926">
    <property type="component" value="Unassembled WGS sequence"/>
</dbReference>
<reference evidence="13 14" key="1">
    <citation type="journal article" date="2021" name="Nat. Commun.">
        <title>Incipient diploidization of the medicinal plant Perilla within 10,000 years.</title>
        <authorList>
            <person name="Zhang Y."/>
            <person name="Shen Q."/>
            <person name="Leng L."/>
            <person name="Zhang D."/>
            <person name="Chen S."/>
            <person name="Shi Y."/>
            <person name="Ning Z."/>
            <person name="Chen S."/>
        </authorList>
    </citation>
    <scope>NUCLEOTIDE SEQUENCE [LARGE SCALE GENOMIC DNA]</scope>
    <source>
        <strain evidence="14">cv. PC099</strain>
    </source>
</reference>
<dbReference type="GO" id="GO:0043565">
    <property type="term" value="F:sequence-specific DNA binding"/>
    <property type="evidence" value="ECO:0007669"/>
    <property type="project" value="InterPro"/>
</dbReference>
<evidence type="ECO:0000256" key="1">
    <source>
        <dbReference type="ARBA" id="ARBA00004123"/>
    </source>
</evidence>
<evidence type="ECO:0000256" key="2">
    <source>
        <dbReference type="ARBA" id="ARBA00011233"/>
    </source>
</evidence>
<keyword evidence="6" id="KW-0238">DNA-binding</keyword>
<feature type="domain" description="HSF-type DNA-binding" evidence="12">
    <location>
        <begin position="53"/>
        <end position="149"/>
    </location>
</feature>
<dbReference type="GO" id="GO:0005634">
    <property type="term" value="C:nucleus"/>
    <property type="evidence" value="ECO:0007669"/>
    <property type="project" value="UniProtKB-SubCell"/>
</dbReference>
<evidence type="ECO:0000256" key="3">
    <source>
        <dbReference type="ARBA" id="ARBA00022553"/>
    </source>
</evidence>
<keyword evidence="3" id="KW-0597">Phosphoprotein</keyword>
<dbReference type="GO" id="GO:0003700">
    <property type="term" value="F:DNA-binding transcription factor activity"/>
    <property type="evidence" value="ECO:0007669"/>
    <property type="project" value="InterPro"/>
</dbReference>
<dbReference type="FunFam" id="1.10.10.10:FF:000037">
    <property type="entry name" value="Heat stress transcription factor B-4"/>
    <property type="match status" value="1"/>
</dbReference>
<evidence type="ECO:0000256" key="8">
    <source>
        <dbReference type="ARBA" id="ARBA00023242"/>
    </source>
</evidence>
<dbReference type="SUPFAM" id="SSF46785">
    <property type="entry name" value="Winged helix' DNA-binding domain"/>
    <property type="match status" value="1"/>
</dbReference>
<keyword evidence="14" id="KW-1185">Reference proteome</keyword>
<dbReference type="InterPro" id="IPR036390">
    <property type="entry name" value="WH_DNA-bd_sf"/>
</dbReference>
<dbReference type="Pfam" id="PF00447">
    <property type="entry name" value="HSF_DNA-bind"/>
    <property type="match status" value="1"/>
</dbReference>
<comment type="subunit">
    <text evidence="2">Homotrimer.</text>
</comment>
<proteinExistence type="inferred from homology"/>
<name>A0AAD4IUJ2_PERFH</name>
<dbReference type="AlphaFoldDB" id="A0AAD4IUJ2"/>
<dbReference type="PRINTS" id="PR00056">
    <property type="entry name" value="HSFDOMAIN"/>
</dbReference>
<keyword evidence="7" id="KW-0804">Transcription</keyword>
<feature type="coiled-coil region" evidence="10">
    <location>
        <begin position="169"/>
        <end position="196"/>
    </location>
</feature>
<keyword evidence="10" id="KW-0175">Coiled coil</keyword>
<dbReference type="Gene3D" id="1.10.10.10">
    <property type="entry name" value="Winged helix-like DNA-binding domain superfamily/Winged helix DNA-binding domain"/>
    <property type="match status" value="1"/>
</dbReference>